<gene>
    <name evidence="4" type="ORF">P4S50_01835</name>
</gene>
<keyword evidence="4" id="KW-0547">Nucleotide-binding</keyword>
<feature type="region of interest" description="Disordered" evidence="2">
    <location>
        <begin position="248"/>
        <end position="392"/>
    </location>
</feature>
<dbReference type="GO" id="GO:0004386">
    <property type="term" value="F:helicase activity"/>
    <property type="evidence" value="ECO:0007669"/>
    <property type="project" value="UniProtKB-KW"/>
</dbReference>
<dbReference type="InterPro" id="IPR014001">
    <property type="entry name" value="Helicase_ATP-bd"/>
</dbReference>
<keyword evidence="5" id="KW-1185">Reference proteome</keyword>
<keyword evidence="4" id="KW-0347">Helicase</keyword>
<dbReference type="Pfam" id="PF00271">
    <property type="entry name" value="Helicase_C"/>
    <property type="match status" value="1"/>
</dbReference>
<keyword evidence="4" id="KW-0067">ATP-binding</keyword>
<feature type="domain" description="Helicase C-terminal" evidence="3">
    <location>
        <begin position="1751"/>
        <end position="1933"/>
    </location>
</feature>
<proteinExistence type="predicted"/>
<dbReference type="InterPro" id="IPR001650">
    <property type="entry name" value="Helicase_C-like"/>
</dbReference>
<accession>A0ABY8EH61</accession>
<dbReference type="Gene3D" id="3.40.50.150">
    <property type="entry name" value="Vaccinia Virus protein VP39"/>
    <property type="match status" value="1"/>
</dbReference>
<dbReference type="InterPro" id="IPR027417">
    <property type="entry name" value="P-loop_NTPase"/>
</dbReference>
<dbReference type="InterPro" id="IPR054203">
    <property type="entry name" value="DUF6908"/>
</dbReference>
<feature type="compositionally biased region" description="Polar residues" evidence="2">
    <location>
        <begin position="281"/>
        <end position="308"/>
    </location>
</feature>
<evidence type="ECO:0000259" key="3">
    <source>
        <dbReference type="PROSITE" id="PS51194"/>
    </source>
</evidence>
<dbReference type="PANTHER" id="PTHR41313">
    <property type="entry name" value="ADENINE-SPECIFIC METHYLTRANSFERASE"/>
    <property type="match status" value="1"/>
</dbReference>
<organism evidence="4 5">
    <name type="scientific">Tepidibacter hydrothermalis</name>
    <dbReference type="NCBI Taxonomy" id="3036126"/>
    <lineage>
        <taxon>Bacteria</taxon>
        <taxon>Bacillati</taxon>
        <taxon>Bacillota</taxon>
        <taxon>Clostridia</taxon>
        <taxon>Peptostreptococcales</taxon>
        <taxon>Peptostreptococcaceae</taxon>
        <taxon>Tepidibacter</taxon>
    </lineage>
</organism>
<dbReference type="Proteomes" id="UP001222800">
    <property type="component" value="Chromosome"/>
</dbReference>
<dbReference type="SUPFAM" id="SSF52540">
    <property type="entry name" value="P-loop containing nucleoside triphosphate hydrolases"/>
    <property type="match status" value="2"/>
</dbReference>
<dbReference type="SUPFAM" id="SSF53335">
    <property type="entry name" value="S-adenosyl-L-methionine-dependent methyltransferases"/>
    <property type="match status" value="1"/>
</dbReference>
<keyword evidence="1" id="KW-0175">Coiled coil</keyword>
<dbReference type="SMART" id="SM00487">
    <property type="entry name" value="DEXDc"/>
    <property type="match status" value="1"/>
</dbReference>
<dbReference type="SMART" id="SM00490">
    <property type="entry name" value="HELICc"/>
    <property type="match status" value="1"/>
</dbReference>
<protein>
    <submittedName>
        <fullName evidence="4">Helicase-related protein</fullName>
    </submittedName>
</protein>
<dbReference type="Gene3D" id="3.40.50.300">
    <property type="entry name" value="P-loop containing nucleotide triphosphate hydrolases"/>
    <property type="match status" value="2"/>
</dbReference>
<dbReference type="PRINTS" id="PR00507">
    <property type="entry name" value="N12N6MTFRASE"/>
</dbReference>
<sequence length="2175" mass="251364">MSRFNEIRQIYDYTISEIIKDKQAWKDFLSFHAKVYKHSFDNALLIYAQRPDATLVTDMKMWNRRIGRWINRGAKSIAVFDISKPALKLNYLFDIKDTHGEPYTIPKVWKLNENLEKSLVERMKEKSLSKLIENMTSQAVYQNQGVIFKEFDRDIMNTKFENMPYEGIQKCFNQMIIDSVEYMITKRCIQGIGTDLSEPRLSNNDAFSVITHFNTKALVIRLGNAVSNISEGVLRDIEKEVRKIMEEQRSVKNNESSRTQLQRSRRDTLSKSTNIERQENGSEITWQVWTNGNDVSKGGTSKQIQSTIVGRDTDGDHAQGESTGMGENGATKEPNVEDRSHTKSKGHISELSPQRNDKSESRGVSTPRNSIQSKIDDNQELPDGGSFSYQENLFDKKKTKDISHKNYERLQKIAPGILSGRYRYMKLKADGFMDLIIEKLMNNRISLSHYYIQNGDLMSDPDMEIIVDYENRKLMAATFRQDNLGIYQDVYPEEGKWIPNLSRELNRFLEDWLKNIERQGHITYEAYYSEDIETEFEDPIFDEKGNEISDIVDENKLDKEDSHEYPLEISKEKINYHYSSEDEIGIGGLKTKFRANIEAIKTLKAIEEDNRLATLDEQRILARYVGWGGMAQVFDKNANGFSNEYDELKNLLTKEEYESALASTPNAHYTSPVVIKGIYKALEKFRFNGGNILEPSMGVGNFFSHLPNSMEKSKLFGVELDEISGRIAKQLYQKANISIKGYEETDFSDNFFDVAVGNVPFGNYKVYDRLYDKHNFMIHDYFIAKTLDKVRPGGIIAFVTSKGTLDKRDQAVRKYICERAELIGAIRLPNIAFKENANTDVTADILFLKKRERMSVENPNWLHVSKTQDGVPINEYFLDHPEMCLGKMVFDNRMFGEGSNYTTCVNTDEGFNLEDAIEVAVANLDGTIDDYAKESEDEELIPANPKYRNYSYAIIGEELYYRENSYMRKINAKGKTLERIKGMIGIRDITRDIINIQVRGCAKEELEEKQKLLNEIYDEIVKKNGYITSRTNSSAFRDDNDYPLLCSLEVIDEDKNVTKADMFTKQTIKPRERITEVDTVTEALTVSLNEKGKVDLNYMSELYDTNSETIIQELKGEIFLNPEKYDEKDLLRGWETADEYLSGNVRQKLKFAKVFAEMNPEVFGPNIPALERVQPRDLEASEIDVRLGTTWIEPKDYEKFIYETLKTPTYYQNSGNRNEICVHYNSYNATWAIENKGVDGYSISAKETYGTSRINAYYIIEDSLNLKSCTVKDRVEDGDTVRYVLNKKETMLAREKQNLLKQEFKEWILKDPERRKKYVDYYNENFNNIRLREYDGNHLTFPGMNPDIKLRAHQVNAIARTIYGGNTLLAHCVGAGKTFEMVASCMEQKRLGIIKKAIFVVPNHLTQDIGSEFLRLYPSANILVTTKKDFQKSNRRRFVSRIATGAYDAVIIGHSQFEKIPVSKERQEEMIKRQIQDISNSIEQVKKSNGENWSIKQMEKLKLSLTAEMKRLHDSLKDDVINFEELGIDTMYVDEAHYFKNCAVFSKIRNVAGISNTRAKKASDMLMKTQYIQEINKGRGVVFATGTPISNSMTEMYVMQRYLQNKELEERNIHHFDAWAAQFGEVISSLELAPEGTGYRYKSRFAKFTNLPELMTIFKNMADIKTPDMLNLPVPKLKEGKYKLISAERSAFTEEVMEEFVERASNIRNGNVDPRVDNMLKITNEARLLGLDPRLLYPDAPNEPDSKVNRCIEQVYEEYKESEKDKGTQIIFCDAGTPNADGRFSVYPYIKEELVKRGIAEDEICFIHDAKSEAQREAMFSDMRSGNKRIIIGSTQKMGTGTNIQDRLTALHHLDCPWRPSDLEQREGRILRQGNKNEEVNIYRYVTRGTFDSYLWQIVENKQRFISQIMTSKSIARNAEDIDETVLSFAEVKALATGNPLIKEKMDIDNEVSRLTLLKASYNSRKYAMEDNFTYKYPKLINSTKQKIECIIKDIQRRDMNTIADFKIMINGRFFDEREKAGTYIQALMPKLDADKEVNIGDFRGFQLFVKKDDFLRQHKFILQGDMKHIVDFGDSPHGNMVRLENLLLGFEKKIQKYETSIDEYERNMEQSKEEFNKPFKYEEELAAKLKRQFELNAELDMDKGGDEILGDDDSMKEDELDTDKEVNSEDIEIE</sequence>
<feature type="compositionally biased region" description="Acidic residues" evidence="2">
    <location>
        <begin position="2149"/>
        <end position="2175"/>
    </location>
</feature>
<feature type="region of interest" description="Disordered" evidence="2">
    <location>
        <begin position="2143"/>
        <end position="2175"/>
    </location>
</feature>
<dbReference type="EMBL" id="CP120733">
    <property type="protein sequence ID" value="WFD10842.1"/>
    <property type="molecule type" value="Genomic_DNA"/>
</dbReference>
<dbReference type="InterPro" id="IPR029063">
    <property type="entry name" value="SAM-dependent_MTases_sf"/>
</dbReference>
<feature type="compositionally biased region" description="Polar residues" evidence="2">
    <location>
        <begin position="362"/>
        <end position="373"/>
    </location>
</feature>
<dbReference type="PROSITE" id="PS51194">
    <property type="entry name" value="HELICASE_CTER"/>
    <property type="match status" value="1"/>
</dbReference>
<dbReference type="Pfam" id="PF21849">
    <property type="entry name" value="DUF6908"/>
    <property type="match status" value="1"/>
</dbReference>
<reference evidence="4 5" key="1">
    <citation type="submission" date="2023-03" db="EMBL/GenBank/DDBJ databases">
        <title>Complete genome sequence of Tepidibacter sp. SWIR-1, isolated from a deep-sea hydrothermal vent.</title>
        <authorList>
            <person name="Li X."/>
        </authorList>
    </citation>
    <scope>NUCLEOTIDE SEQUENCE [LARGE SCALE GENOMIC DNA]</scope>
    <source>
        <strain evidence="4 5">SWIR-1</strain>
    </source>
</reference>
<evidence type="ECO:0000313" key="4">
    <source>
        <dbReference type="EMBL" id="WFD10842.1"/>
    </source>
</evidence>
<name>A0ABY8EH61_9FIRM</name>
<feature type="compositionally biased region" description="Basic and acidic residues" evidence="2">
    <location>
        <begin position="264"/>
        <end position="280"/>
    </location>
</feature>
<keyword evidence="4" id="KW-0378">Hydrolase</keyword>
<dbReference type="InterPro" id="IPR052933">
    <property type="entry name" value="DNA_Protect_Modify"/>
</dbReference>
<evidence type="ECO:0000256" key="2">
    <source>
        <dbReference type="SAM" id="MobiDB-lite"/>
    </source>
</evidence>
<evidence type="ECO:0000313" key="5">
    <source>
        <dbReference type="Proteomes" id="UP001222800"/>
    </source>
</evidence>
<feature type="compositionally biased region" description="Polar residues" evidence="2">
    <location>
        <begin position="253"/>
        <end position="262"/>
    </location>
</feature>
<evidence type="ECO:0000256" key="1">
    <source>
        <dbReference type="SAM" id="Coils"/>
    </source>
</evidence>
<feature type="coiled-coil region" evidence="1">
    <location>
        <begin position="2081"/>
        <end position="2115"/>
    </location>
</feature>
<dbReference type="PANTHER" id="PTHR41313:SF1">
    <property type="entry name" value="DNA METHYLASE ADENINE-SPECIFIC DOMAIN-CONTAINING PROTEIN"/>
    <property type="match status" value="1"/>
</dbReference>